<evidence type="ECO:0000313" key="3">
    <source>
        <dbReference type="EMBL" id="MCU4752824.1"/>
    </source>
</evidence>
<sequence length="104" mass="11283">MEITNTETLPDREVVEVLGIARGNTVEARNVGRDITQGIRNVFGGELKAYSDLLAKARDEAITRMEANAEEMGADAVLNVRLETSQITDGGSEVMAYGTAVRLR</sequence>
<protein>
    <recommendedName>
        <fullName evidence="2">UPF0145 protein OB919_12700</fullName>
    </recommendedName>
</protein>
<evidence type="ECO:0000256" key="2">
    <source>
        <dbReference type="HAMAP-Rule" id="MF_00338"/>
    </source>
</evidence>
<dbReference type="AlphaFoldDB" id="A0AAP2ZBB8"/>
<dbReference type="Pfam" id="PF01906">
    <property type="entry name" value="YbjQ_1"/>
    <property type="match status" value="1"/>
</dbReference>
<name>A0AAP2ZBB8_9EURY</name>
<proteinExistence type="inferred from homology"/>
<dbReference type="SUPFAM" id="SSF117782">
    <property type="entry name" value="YbjQ-like"/>
    <property type="match status" value="1"/>
</dbReference>
<dbReference type="PANTHER" id="PTHR34068:SF2">
    <property type="entry name" value="UPF0145 PROTEIN SCO3412"/>
    <property type="match status" value="1"/>
</dbReference>
<dbReference type="RefSeq" id="WP_342809153.1">
    <property type="nucleotide sequence ID" value="NZ_JAOPJZ010000010.1"/>
</dbReference>
<keyword evidence="4" id="KW-1185">Reference proteome</keyword>
<evidence type="ECO:0000256" key="1">
    <source>
        <dbReference type="ARBA" id="ARBA00010751"/>
    </source>
</evidence>
<accession>A0AAP2ZBB8</accession>
<dbReference type="InterPro" id="IPR002765">
    <property type="entry name" value="UPF0145_YbjQ-like"/>
</dbReference>
<comment type="caution">
    <text evidence="3">The sequence shown here is derived from an EMBL/GenBank/DDBJ whole genome shotgun (WGS) entry which is preliminary data.</text>
</comment>
<dbReference type="PANTHER" id="PTHR34068">
    <property type="entry name" value="UPF0145 PROTEIN YBJQ"/>
    <property type="match status" value="1"/>
</dbReference>
<dbReference type="InterPro" id="IPR035439">
    <property type="entry name" value="UPF0145_dom_sf"/>
</dbReference>
<gene>
    <name evidence="3" type="ORF">OB919_12700</name>
</gene>
<reference evidence="3 4" key="1">
    <citation type="submission" date="2022-09" db="EMBL/GenBank/DDBJ databases">
        <title>Enrichment on poylsaccharides allowed isolation of novel metabolic and taxonomic groups of Haloarchaea.</title>
        <authorList>
            <person name="Sorokin D.Y."/>
            <person name="Elcheninov A.G."/>
            <person name="Khizhniak T.V."/>
            <person name="Kolganova T.V."/>
            <person name="Kublanov I.V."/>
        </authorList>
    </citation>
    <scope>NUCLEOTIDE SEQUENCE [LARGE SCALE GENOMIC DNA]</scope>
    <source>
        <strain evidence="3 4">AArc-curdl1</strain>
    </source>
</reference>
<evidence type="ECO:0000313" key="4">
    <source>
        <dbReference type="Proteomes" id="UP001321047"/>
    </source>
</evidence>
<dbReference type="Proteomes" id="UP001321047">
    <property type="component" value="Unassembled WGS sequence"/>
</dbReference>
<organism evidence="3 4">
    <name type="scientific">Natronosalvus hydrolyticus</name>
    <dbReference type="NCBI Taxonomy" id="2979988"/>
    <lineage>
        <taxon>Archaea</taxon>
        <taxon>Methanobacteriati</taxon>
        <taxon>Methanobacteriota</taxon>
        <taxon>Stenosarchaea group</taxon>
        <taxon>Halobacteria</taxon>
        <taxon>Halobacteriales</taxon>
        <taxon>Natrialbaceae</taxon>
        <taxon>Natronosalvus</taxon>
    </lineage>
</organism>
<dbReference type="HAMAP" id="MF_00338">
    <property type="entry name" value="UPF0145"/>
    <property type="match status" value="1"/>
</dbReference>
<dbReference type="Gene3D" id="3.30.110.70">
    <property type="entry name" value="Hypothetical protein apc22750. Chain B"/>
    <property type="match status" value="1"/>
</dbReference>
<dbReference type="EMBL" id="JAOPJZ010000010">
    <property type="protein sequence ID" value="MCU4752824.1"/>
    <property type="molecule type" value="Genomic_DNA"/>
</dbReference>
<comment type="similarity">
    <text evidence="1 2">Belongs to the UPF0145 family.</text>
</comment>